<organism evidence="2 3">
    <name type="scientific">Mesobacillus foraminis</name>
    <dbReference type="NCBI Taxonomy" id="279826"/>
    <lineage>
        <taxon>Bacteria</taxon>
        <taxon>Bacillati</taxon>
        <taxon>Bacillota</taxon>
        <taxon>Bacilli</taxon>
        <taxon>Bacillales</taxon>
        <taxon>Bacillaceae</taxon>
        <taxon>Mesobacillus</taxon>
    </lineage>
</organism>
<dbReference type="AlphaFoldDB" id="A0A4R2BHF9"/>
<feature type="region of interest" description="Disordered" evidence="1">
    <location>
        <begin position="1"/>
        <end position="42"/>
    </location>
</feature>
<accession>A0A4R2BHF9</accession>
<dbReference type="Proteomes" id="UP000295689">
    <property type="component" value="Unassembled WGS sequence"/>
</dbReference>
<comment type="caution">
    <text evidence="2">The sequence shown here is derived from an EMBL/GenBank/DDBJ whole genome shotgun (WGS) entry which is preliminary data.</text>
</comment>
<dbReference type="EMBL" id="SLVV01000004">
    <property type="protein sequence ID" value="TCN25985.1"/>
    <property type="molecule type" value="Genomic_DNA"/>
</dbReference>
<name>A0A4R2BHF9_9BACI</name>
<dbReference type="RefSeq" id="WP_258235986.1">
    <property type="nucleotide sequence ID" value="NZ_JABUHM010000009.1"/>
</dbReference>
<protein>
    <submittedName>
        <fullName evidence="2">Uncharacterized protein</fullName>
    </submittedName>
</protein>
<evidence type="ECO:0000313" key="2">
    <source>
        <dbReference type="EMBL" id="TCN25985.1"/>
    </source>
</evidence>
<sequence length="42" mass="4721">MNEKEESFPNVSLGGKINKQKGETDSGHLRYGQNGKKDKSRK</sequence>
<proteinExistence type="predicted"/>
<gene>
    <name evidence="2" type="ORF">EV146_10492</name>
</gene>
<evidence type="ECO:0000256" key="1">
    <source>
        <dbReference type="SAM" id="MobiDB-lite"/>
    </source>
</evidence>
<reference evidence="2 3" key="1">
    <citation type="journal article" date="2015" name="Stand. Genomic Sci.">
        <title>Genomic Encyclopedia of Bacterial and Archaeal Type Strains, Phase III: the genomes of soil and plant-associated and newly described type strains.</title>
        <authorList>
            <person name="Whitman W.B."/>
            <person name="Woyke T."/>
            <person name="Klenk H.P."/>
            <person name="Zhou Y."/>
            <person name="Lilburn T.G."/>
            <person name="Beck B.J."/>
            <person name="De Vos P."/>
            <person name="Vandamme P."/>
            <person name="Eisen J.A."/>
            <person name="Garrity G."/>
            <person name="Hugenholtz P."/>
            <person name="Kyrpides N.C."/>
        </authorList>
    </citation>
    <scope>NUCLEOTIDE SEQUENCE [LARGE SCALE GENOMIC DNA]</scope>
    <source>
        <strain evidence="2 3">CV53</strain>
    </source>
</reference>
<keyword evidence="3" id="KW-1185">Reference proteome</keyword>
<evidence type="ECO:0000313" key="3">
    <source>
        <dbReference type="Proteomes" id="UP000295689"/>
    </source>
</evidence>